<feature type="region of interest" description="Disordered" evidence="1">
    <location>
        <begin position="245"/>
        <end position="290"/>
    </location>
</feature>
<organism evidence="2 3">
    <name type="scientific">Asanoa hainanensis</name>
    <dbReference type="NCBI Taxonomy" id="560556"/>
    <lineage>
        <taxon>Bacteria</taxon>
        <taxon>Bacillati</taxon>
        <taxon>Actinomycetota</taxon>
        <taxon>Actinomycetes</taxon>
        <taxon>Micromonosporales</taxon>
        <taxon>Micromonosporaceae</taxon>
        <taxon>Asanoa</taxon>
    </lineage>
</organism>
<feature type="region of interest" description="Disordered" evidence="1">
    <location>
        <begin position="303"/>
        <end position="331"/>
    </location>
</feature>
<evidence type="ECO:0000313" key="3">
    <source>
        <dbReference type="Proteomes" id="UP000198362"/>
    </source>
</evidence>
<evidence type="ECO:0000256" key="1">
    <source>
        <dbReference type="SAM" id="MobiDB-lite"/>
    </source>
</evidence>
<keyword evidence="3" id="KW-1185">Reference proteome</keyword>
<feature type="compositionally biased region" description="Polar residues" evidence="1">
    <location>
        <begin position="321"/>
        <end position="331"/>
    </location>
</feature>
<dbReference type="AlphaFoldDB" id="A0A239PGF7"/>
<feature type="compositionally biased region" description="Basic and acidic residues" evidence="1">
    <location>
        <begin position="270"/>
        <end position="283"/>
    </location>
</feature>
<reference evidence="2 3" key="1">
    <citation type="submission" date="2017-06" db="EMBL/GenBank/DDBJ databases">
        <authorList>
            <person name="Kim H.J."/>
            <person name="Triplett B.A."/>
        </authorList>
    </citation>
    <scope>NUCLEOTIDE SEQUENCE [LARGE SCALE GENOMIC DNA]</scope>
    <source>
        <strain evidence="2 3">CGMCC 4.5593</strain>
    </source>
</reference>
<dbReference type="Proteomes" id="UP000198362">
    <property type="component" value="Unassembled WGS sequence"/>
</dbReference>
<gene>
    <name evidence="2" type="ORF">SAMN05421812_12531</name>
</gene>
<name>A0A239PGF7_9ACTN</name>
<evidence type="ECO:0000313" key="2">
    <source>
        <dbReference type="EMBL" id="SNT65688.1"/>
    </source>
</evidence>
<accession>A0A239PGF7</accession>
<protein>
    <submittedName>
        <fullName evidence="2">Uncharacterized protein</fullName>
    </submittedName>
</protein>
<dbReference type="RefSeq" id="WP_089255370.1">
    <property type="nucleotide sequence ID" value="NZ_FZPH01000025.1"/>
</dbReference>
<dbReference type="EMBL" id="FZPH01000025">
    <property type="protein sequence ID" value="SNT65688.1"/>
    <property type="molecule type" value="Genomic_DNA"/>
</dbReference>
<sequence>MDRIGQDQHADLAAELGQRVGQGIAVLSTLTEASARLAAEEMRRRARREEQQHTDEDRRDRDAQRLAGESDKLAQYAARQRVEHDQRVVGQAADPDWLARADLLDLATVWRTARAREHEGPEYAEAAERVEERLRQMYPRPMDLYDQRVSAGVPRADAMRTAAQEMARTPVMRAHGGGRAAALHPGDVAIGEAAFAAAVTDEQIRLSTGVDPRDYAEQLDQLGAGGAAAAQALRETLAARAGQDLADGRSDAATPDNPATAVNEHTTGLVDHKRATADGERDSAAAGTRNAAQLAAEWYPEGLNHPAALPGHVAGKRPAATSPTRTAGRTR</sequence>
<feature type="region of interest" description="Disordered" evidence="1">
    <location>
        <begin position="38"/>
        <end position="71"/>
    </location>
</feature>
<proteinExistence type="predicted"/>